<keyword evidence="4" id="KW-1185">Reference proteome</keyword>
<dbReference type="PANTHER" id="PTHR47580">
    <property type="entry name" value="PHOSPHOGLYCERATE MUTASE FAMILY PROTEIN"/>
    <property type="match status" value="1"/>
</dbReference>
<dbReference type="InterPro" id="IPR029033">
    <property type="entry name" value="His_PPase_superfam"/>
</dbReference>
<evidence type="ECO:0000259" key="2">
    <source>
        <dbReference type="SMART" id="SM00666"/>
    </source>
</evidence>
<reference evidence="3 4" key="1">
    <citation type="journal article" date="2024" name="Plant Biotechnol. J.">
        <title>Dendrobium thyrsiflorum genome and its molecular insights into genes involved in important horticultural traits.</title>
        <authorList>
            <person name="Chen B."/>
            <person name="Wang J.Y."/>
            <person name="Zheng P.J."/>
            <person name="Li K.L."/>
            <person name="Liang Y.M."/>
            <person name="Chen X.F."/>
            <person name="Zhang C."/>
            <person name="Zhao X."/>
            <person name="He X."/>
            <person name="Zhang G.Q."/>
            <person name="Liu Z.J."/>
            <person name="Xu Q."/>
        </authorList>
    </citation>
    <scope>NUCLEOTIDE SEQUENCE [LARGE SCALE GENOMIC DNA]</scope>
    <source>
        <strain evidence="3">GZMU011</strain>
    </source>
</reference>
<evidence type="ECO:0000256" key="1">
    <source>
        <dbReference type="SAM" id="MobiDB-lite"/>
    </source>
</evidence>
<dbReference type="Pfam" id="PF13966">
    <property type="entry name" value="zf-RVT"/>
    <property type="match status" value="1"/>
</dbReference>
<feature type="domain" description="PB1" evidence="2">
    <location>
        <begin position="250"/>
        <end position="339"/>
    </location>
</feature>
<name>A0ABD0V8L8_DENTH</name>
<evidence type="ECO:0000313" key="4">
    <source>
        <dbReference type="Proteomes" id="UP001552299"/>
    </source>
</evidence>
<gene>
    <name evidence="3" type="ORF">M5K25_008506</name>
</gene>
<comment type="caution">
    <text evidence="3">The sequence shown here is derived from an EMBL/GenBank/DDBJ whole genome shotgun (WGS) entry which is preliminary data.</text>
</comment>
<proteinExistence type="predicted"/>
<dbReference type="EMBL" id="JANQDX010000007">
    <property type="protein sequence ID" value="KAL0921437.1"/>
    <property type="molecule type" value="Genomic_DNA"/>
</dbReference>
<dbReference type="Pfam" id="PF00564">
    <property type="entry name" value="PB1"/>
    <property type="match status" value="1"/>
</dbReference>
<dbReference type="InterPro" id="IPR026960">
    <property type="entry name" value="RVT-Znf"/>
</dbReference>
<evidence type="ECO:0000313" key="3">
    <source>
        <dbReference type="EMBL" id="KAL0921437.1"/>
    </source>
</evidence>
<dbReference type="Proteomes" id="UP001552299">
    <property type="component" value="Unassembled WGS sequence"/>
</dbReference>
<protein>
    <recommendedName>
        <fullName evidence="2">PB1 domain-containing protein</fullName>
    </recommendedName>
</protein>
<dbReference type="SUPFAM" id="SSF53254">
    <property type="entry name" value="Phosphoglycerate mutase-like"/>
    <property type="match status" value="1"/>
</dbReference>
<dbReference type="PANTHER" id="PTHR47580:SF1">
    <property type="entry name" value="PHOSPHOGLYCERATE MUTASE FAMILY PROTEIN"/>
    <property type="match status" value="1"/>
</dbReference>
<dbReference type="Gene3D" id="3.40.50.1240">
    <property type="entry name" value="Phosphoglycerate mutase-like"/>
    <property type="match status" value="1"/>
</dbReference>
<dbReference type="AlphaFoldDB" id="A0ABD0V8L8"/>
<dbReference type="Gene3D" id="3.10.20.90">
    <property type="entry name" value="Phosphatidylinositol 3-kinase Catalytic Subunit, Chain A, domain 1"/>
    <property type="match status" value="1"/>
</dbReference>
<feature type="compositionally biased region" description="Pro residues" evidence="1">
    <location>
        <begin position="544"/>
        <end position="558"/>
    </location>
</feature>
<dbReference type="CDD" id="cd06410">
    <property type="entry name" value="PB1_UP2"/>
    <property type="match status" value="1"/>
</dbReference>
<organism evidence="3 4">
    <name type="scientific">Dendrobium thyrsiflorum</name>
    <name type="common">Pinecone-like raceme dendrobium</name>
    <name type="synonym">Orchid</name>
    <dbReference type="NCBI Taxonomy" id="117978"/>
    <lineage>
        <taxon>Eukaryota</taxon>
        <taxon>Viridiplantae</taxon>
        <taxon>Streptophyta</taxon>
        <taxon>Embryophyta</taxon>
        <taxon>Tracheophyta</taxon>
        <taxon>Spermatophyta</taxon>
        <taxon>Magnoliopsida</taxon>
        <taxon>Liliopsida</taxon>
        <taxon>Asparagales</taxon>
        <taxon>Orchidaceae</taxon>
        <taxon>Epidendroideae</taxon>
        <taxon>Malaxideae</taxon>
        <taxon>Dendrobiinae</taxon>
        <taxon>Dendrobium</taxon>
    </lineage>
</organism>
<dbReference type="SMART" id="SM00666">
    <property type="entry name" value="PB1"/>
    <property type="match status" value="1"/>
</dbReference>
<feature type="region of interest" description="Disordered" evidence="1">
    <location>
        <begin position="372"/>
        <end position="401"/>
    </location>
</feature>
<accession>A0ABD0V8L8</accession>
<dbReference type="InterPro" id="IPR000270">
    <property type="entry name" value="PB1_dom"/>
</dbReference>
<dbReference type="SUPFAM" id="SSF54277">
    <property type="entry name" value="CAD &amp; PB1 domains"/>
    <property type="match status" value="1"/>
</dbReference>
<feature type="compositionally biased region" description="Polar residues" evidence="1">
    <location>
        <begin position="377"/>
        <end position="389"/>
    </location>
</feature>
<sequence>MKSCVKTLVSASGSLPSPGSDGKGGRVVLCRHQGVVKKDIVLYRHQEVVKKDVVLCHHQEGEKGSKFSGRPVQSAYFARAPSASTEYGASSSSPISRALPPLRGFLPHQGFFFTYFFCNRASSSPLSPSFYLCLSSLPKMSTAAASACAVTVIGLLHSFWKYLNKPPVKLPCSPKNLLQPPVKLPCSPFHPSSIYFNSPTTKYPFFPMAVSPLITTRNPSSTTIPPRAKHRSSRKVNIRCRFGGKLMPRLRDGALHYVGGRTRITDFRRDTTLQDLYCKMEDIYGGPVVICYKLPDQNLDSLVSISSAEDLNNMLDEYDYLKEASSCGYPRLHVFLFPLSNRENSLAEFNDVACNDSGLSYIEEVNGTTKDDGFKTYENNNKEGPTSMLNVDDRGDGNGNDTSVPEHRSFLAHSNINDEINVAPQIINPPNDMPCVLPTYEEPHQIHYITPSSFAMAHEPQSQNHQLYGENFLEISDSNSIFRNQYPWNVPGPSNIDSYFGHLRHTQDIIAKHKPQNACRFFLEIPSHSPPSPSIANPHLATPITPPPPTTTPSPPPSSSSGRFLHLSFLPTPHPGRRSPWTLPNAPCTSQQPLLPSPRRESVYEGMGVLNTNPVTKTSVDNGLSLEGKRQAARAAVELQRLEACSGSCWIWPSITQRAYQAAEIIASVNGIDRSRIVPEYSFLDARGLGALEGRSLDAVSELMSILETQYSEETIVIISPDSDNLSILQAGLTGVDLRRMYSQDSLLGVWLKGKYISPWKPPNNSASKFWKGICKTASLIKDKISFGISKESKLPMYWIPWCNGMTLAELINRENLGSQVISDYLTNDGWDLPTCVPNDIAEIIFSIPILETETYAWEGSNSFKFKSFMTHYHARLREVPWHKFVWFKNNALRMSVYTWMAVLGKLKTADVLLARAIPVNLDCSFCMQAPESHKHIFFECDYSFKILTDLIPELGTFLLRPNIFQVFEFLDKNLPSVKNFGFLTITAIIYYLWMERNLRRFANSWNSPEHIYNLISKALKLKTKKWKNLNEISSRFPRIFH</sequence>
<feature type="region of interest" description="Disordered" evidence="1">
    <location>
        <begin position="530"/>
        <end position="599"/>
    </location>
</feature>